<evidence type="ECO:0000313" key="2">
    <source>
        <dbReference type="Proteomes" id="UP001058461"/>
    </source>
</evidence>
<accession>A0ABY5HD61</accession>
<dbReference type="EMBL" id="CP073347">
    <property type="protein sequence ID" value="UTW10261.1"/>
    <property type="molecule type" value="Genomic_DNA"/>
</dbReference>
<reference evidence="1" key="1">
    <citation type="submission" date="2021-04" db="EMBL/GenBank/DDBJ databases">
        <title>Oceanospirillales bacteria with DddD are important DMSP degraders in coastal seawater.</title>
        <authorList>
            <person name="Liu J."/>
        </authorList>
    </citation>
    <scope>NUCLEOTIDE SEQUENCE</scope>
    <source>
        <strain evidence="1">D13-1</strain>
    </source>
</reference>
<name>A0ABY5HD61_9GAMM</name>
<dbReference type="RefSeq" id="WP_255852294.1">
    <property type="nucleotide sequence ID" value="NZ_CP073347.1"/>
</dbReference>
<sequence length="52" mass="5659">MPVGLFGDDPKLVLDHQVFIDEKPAFYDFANPTTNLTGAEAFAQFEAQSSAP</sequence>
<keyword evidence="2" id="KW-1185">Reference proteome</keyword>
<proteinExistence type="predicted"/>
<protein>
    <submittedName>
        <fullName evidence="1">Uncharacterized protein</fullName>
    </submittedName>
</protein>
<dbReference type="Proteomes" id="UP001058461">
    <property type="component" value="Chromosome"/>
</dbReference>
<evidence type="ECO:0000313" key="1">
    <source>
        <dbReference type="EMBL" id="UTW10261.1"/>
    </source>
</evidence>
<organism evidence="1 2">
    <name type="scientific">Marinobacterium rhizophilum</name>
    <dbReference type="NCBI Taxonomy" id="420402"/>
    <lineage>
        <taxon>Bacteria</taxon>
        <taxon>Pseudomonadati</taxon>
        <taxon>Pseudomonadota</taxon>
        <taxon>Gammaproteobacteria</taxon>
        <taxon>Oceanospirillales</taxon>
        <taxon>Oceanospirillaceae</taxon>
        <taxon>Marinobacterium</taxon>
    </lineage>
</organism>
<gene>
    <name evidence="1" type="ORF">KDW95_13205</name>
</gene>